<dbReference type="PANTHER" id="PTHR13530">
    <property type="entry name" value="TBC1 DOMAIN FAMILY MEMBER 7"/>
    <property type="match status" value="1"/>
</dbReference>
<dbReference type="AlphaFoldDB" id="A0AAV0UUC6"/>
<dbReference type="Gene3D" id="1.10.10.750">
    <property type="entry name" value="Ypt/Rab-GAP domain of gyp1p, domain 1"/>
    <property type="match status" value="1"/>
</dbReference>
<dbReference type="EMBL" id="CANTFL010001416">
    <property type="protein sequence ID" value="CAI5739305.1"/>
    <property type="molecule type" value="Genomic_DNA"/>
</dbReference>
<gene>
    <name evidence="1" type="ORF">HBR001_LOCUS7777</name>
</gene>
<dbReference type="GO" id="GO:0005096">
    <property type="term" value="F:GTPase activator activity"/>
    <property type="evidence" value="ECO:0007669"/>
    <property type="project" value="TreeGrafter"/>
</dbReference>
<evidence type="ECO:0000313" key="1">
    <source>
        <dbReference type="EMBL" id="CAI5739305.1"/>
    </source>
</evidence>
<keyword evidence="2" id="KW-1185">Reference proteome</keyword>
<dbReference type="InterPro" id="IPR039842">
    <property type="entry name" value="TBC1D7"/>
</dbReference>
<accession>A0AAV0UUC6</accession>
<dbReference type="SUPFAM" id="SSF47923">
    <property type="entry name" value="Ypt/Rab-GAP domain of gyp1p"/>
    <property type="match status" value="1"/>
</dbReference>
<comment type="caution">
    <text evidence="1">The sequence shown here is derived from an EMBL/GenBank/DDBJ whole genome shotgun (WGS) entry which is preliminary data.</text>
</comment>
<dbReference type="GO" id="GO:0032007">
    <property type="term" value="P:negative regulation of TOR signaling"/>
    <property type="evidence" value="ECO:0007669"/>
    <property type="project" value="TreeGrafter"/>
</dbReference>
<evidence type="ECO:0000313" key="2">
    <source>
        <dbReference type="Proteomes" id="UP001162031"/>
    </source>
</evidence>
<dbReference type="Proteomes" id="UP001162031">
    <property type="component" value="Unassembled WGS sequence"/>
</dbReference>
<organism evidence="1 2">
    <name type="scientific">Hyaloperonospora brassicae</name>
    <name type="common">Brassica downy mildew</name>
    <name type="synonym">Peronospora brassicae</name>
    <dbReference type="NCBI Taxonomy" id="162125"/>
    <lineage>
        <taxon>Eukaryota</taxon>
        <taxon>Sar</taxon>
        <taxon>Stramenopiles</taxon>
        <taxon>Oomycota</taxon>
        <taxon>Peronosporomycetes</taxon>
        <taxon>Peronosporales</taxon>
        <taxon>Peronosporaceae</taxon>
        <taxon>Hyaloperonospora</taxon>
    </lineage>
</organism>
<sequence>MALSRNFRTTYYKTLGVPVVQHIVDVEASFAAILSEKAINVSQLLKVAVELGIAPQYRAKSWLLLAGILPPYPELWKFVLTERRAMFEDVVEAAQVLHVKDVTGSDEGRGVYYAFTDLLEATEDGHQEETPALPNLQRLVHLHRTYWREFATCGPSLLRGMDDAKFLLAVARVVCEVLSDEAQRFWGFTRLLEILNEGLEAVDPVVNLDTLYDAQLADFEAVFLRTLDVRRRRQTADGSTSGLHLRTSGHDEEHSRWRC</sequence>
<proteinExistence type="predicted"/>
<evidence type="ECO:0008006" key="3">
    <source>
        <dbReference type="Google" id="ProtNLM"/>
    </source>
</evidence>
<dbReference type="InterPro" id="IPR035969">
    <property type="entry name" value="Rab-GAP_TBC_sf"/>
</dbReference>
<dbReference type="PANTHER" id="PTHR13530:SF3">
    <property type="entry name" value="TBC1 DOMAIN FAMILY MEMBER 7"/>
    <property type="match status" value="1"/>
</dbReference>
<protein>
    <recommendedName>
        <fullName evidence="3">Rab-GAP TBC domain-containing protein</fullName>
    </recommendedName>
</protein>
<reference evidence="1" key="1">
    <citation type="submission" date="2022-12" db="EMBL/GenBank/DDBJ databases">
        <authorList>
            <person name="Webb A."/>
        </authorList>
    </citation>
    <scope>NUCLEOTIDE SEQUENCE</scope>
    <source>
        <strain evidence="1">Hp1</strain>
    </source>
</reference>
<name>A0AAV0UUC6_HYABA</name>